<accession>A0A1B2IX90</accession>
<dbReference type="OrthoDB" id="9778052at2"/>
<dbReference type="InterPro" id="IPR051783">
    <property type="entry name" value="NAD(P)-dependent_oxidoreduct"/>
</dbReference>
<dbReference type="EMBL" id="CP014924">
    <property type="protein sequence ID" value="ANZ66657.1"/>
    <property type="molecule type" value="Genomic_DNA"/>
</dbReference>
<dbReference type="AlphaFoldDB" id="A0A1B2IX90"/>
<dbReference type="InterPro" id="IPR036291">
    <property type="entry name" value="NAD(P)-bd_dom_sf"/>
</dbReference>
<organism evidence="2 3">
    <name type="scientific">Secundilactobacillus paracollinoides</name>
    <dbReference type="NCBI Taxonomy" id="240427"/>
    <lineage>
        <taxon>Bacteria</taxon>
        <taxon>Bacillati</taxon>
        <taxon>Bacillota</taxon>
        <taxon>Bacilli</taxon>
        <taxon>Lactobacillales</taxon>
        <taxon>Lactobacillaceae</taxon>
        <taxon>Secundilactobacillus</taxon>
    </lineage>
</organism>
<dbReference type="STRING" id="240427.AYR62_14595"/>
<feature type="domain" description="NAD-dependent epimerase/dehydratase" evidence="1">
    <location>
        <begin position="7"/>
        <end position="230"/>
    </location>
</feature>
<dbReference type="PANTHER" id="PTHR48079:SF6">
    <property type="entry name" value="NAD(P)-BINDING DOMAIN-CONTAINING PROTEIN-RELATED"/>
    <property type="match status" value="1"/>
</dbReference>
<dbReference type="PANTHER" id="PTHR48079">
    <property type="entry name" value="PROTEIN YEEZ"/>
    <property type="match status" value="1"/>
</dbReference>
<dbReference type="GO" id="GO:0004029">
    <property type="term" value="F:aldehyde dehydrogenase (NAD+) activity"/>
    <property type="evidence" value="ECO:0007669"/>
    <property type="project" value="TreeGrafter"/>
</dbReference>
<keyword evidence="3" id="KW-1185">Reference proteome</keyword>
<gene>
    <name evidence="2" type="ORF">AYR63_05585</name>
</gene>
<dbReference type="InterPro" id="IPR001509">
    <property type="entry name" value="Epimerase_deHydtase"/>
</dbReference>
<protein>
    <submittedName>
        <fullName evidence="2">Epimerase</fullName>
    </submittedName>
</protein>
<dbReference type="Proteomes" id="UP000093267">
    <property type="component" value="Chromosome"/>
</dbReference>
<evidence type="ECO:0000259" key="1">
    <source>
        <dbReference type="Pfam" id="PF01370"/>
    </source>
</evidence>
<proteinExistence type="predicted"/>
<reference evidence="2 3" key="1">
    <citation type="submission" date="2016-03" db="EMBL/GenBank/DDBJ databases">
        <title>Pediococcus and Lactobacillus from brewery environment - whole genome sequencing and assembly.</title>
        <authorList>
            <person name="Behr J."/>
            <person name="Geissler A.J."/>
            <person name="Vogel R.F."/>
        </authorList>
    </citation>
    <scope>NUCLEOTIDE SEQUENCE [LARGE SCALE GENOMIC DNA]</scope>
    <source>
        <strain evidence="2 3">TMW 1.1995</strain>
    </source>
</reference>
<name>A0A1B2IX90_9LACO</name>
<dbReference type="KEGG" id="lpd:AYR62_14595"/>
<dbReference type="GO" id="GO:0005737">
    <property type="term" value="C:cytoplasm"/>
    <property type="evidence" value="ECO:0007669"/>
    <property type="project" value="TreeGrafter"/>
</dbReference>
<dbReference type="SUPFAM" id="SSF51735">
    <property type="entry name" value="NAD(P)-binding Rossmann-fold domains"/>
    <property type="match status" value="1"/>
</dbReference>
<evidence type="ECO:0000313" key="2">
    <source>
        <dbReference type="EMBL" id="ANZ66657.1"/>
    </source>
</evidence>
<dbReference type="Gene3D" id="3.40.50.720">
    <property type="entry name" value="NAD(P)-binding Rossmann-like Domain"/>
    <property type="match status" value="1"/>
</dbReference>
<sequence length="333" mass="36693">MAHISKIFVLGGTGFLGYYTTKELLAQGYQVKTMALPPMPADNLLPSTVELSLGNINELSDAQVVDLLSDCDGFMYAAGADERALPEAPALSFYYHANVLPTQRLARLARQAGVKNFVVFGSYTAEFASLWRDTYPDYQLQPYPNTRLLQEQVAFAEGEGAMTVTVLRLPYIFGTMPGRMPLWKMFVDQIRNQPVYPALKGSTSAVTVEQVAEAAVGALQHGEHRHTYAINAYNLAYKDFYDMIVEALHQETMTQVPVVPFDQLKPQFEQLDAQTAAAGKEHGIHITLSEKLQEEAQCTDPDETAILGIKDHDVVASIKATLAKCVEADEPAN</sequence>
<dbReference type="Pfam" id="PF01370">
    <property type="entry name" value="Epimerase"/>
    <property type="match status" value="1"/>
</dbReference>
<evidence type="ECO:0000313" key="3">
    <source>
        <dbReference type="Proteomes" id="UP000093267"/>
    </source>
</evidence>
<dbReference type="RefSeq" id="WP_065901991.1">
    <property type="nucleotide sequence ID" value="NZ_CP014912.1"/>
</dbReference>